<dbReference type="InterPro" id="IPR029063">
    <property type="entry name" value="SAM-dependent_MTases_sf"/>
</dbReference>
<organism evidence="2 3">
    <name type="scientific">Salipiger bermudensis (strain DSM 26914 / JCM 13377 / KCTC 12554 / HTCC2601)</name>
    <name type="common">Pelagibaca bermudensis</name>
    <dbReference type="NCBI Taxonomy" id="314265"/>
    <lineage>
        <taxon>Bacteria</taxon>
        <taxon>Pseudomonadati</taxon>
        <taxon>Pseudomonadota</taxon>
        <taxon>Alphaproteobacteria</taxon>
        <taxon>Rhodobacterales</taxon>
        <taxon>Roseobacteraceae</taxon>
        <taxon>Salipiger</taxon>
    </lineage>
</organism>
<dbReference type="Proteomes" id="UP000006230">
    <property type="component" value="Unassembled WGS sequence"/>
</dbReference>
<dbReference type="InterPro" id="IPR006342">
    <property type="entry name" value="FkbM_mtfrase"/>
</dbReference>
<dbReference type="Gene3D" id="3.40.50.150">
    <property type="entry name" value="Vaccinia Virus protein VP39"/>
    <property type="match status" value="1"/>
</dbReference>
<dbReference type="NCBIfam" id="TIGR01444">
    <property type="entry name" value="fkbM_fam"/>
    <property type="match status" value="1"/>
</dbReference>
<evidence type="ECO:0000313" key="2">
    <source>
        <dbReference type="EMBL" id="EAU48284.1"/>
    </source>
</evidence>
<dbReference type="GO" id="GO:0008168">
    <property type="term" value="F:methyltransferase activity"/>
    <property type="evidence" value="ECO:0007669"/>
    <property type="project" value="UniProtKB-KW"/>
</dbReference>
<evidence type="ECO:0000259" key="1">
    <source>
        <dbReference type="Pfam" id="PF05050"/>
    </source>
</evidence>
<keyword evidence="3" id="KW-1185">Reference proteome</keyword>
<feature type="domain" description="Methyltransferase FkbM" evidence="1">
    <location>
        <begin position="70"/>
        <end position="196"/>
    </location>
</feature>
<accession>Q0FV42</accession>
<dbReference type="eggNOG" id="COG2520">
    <property type="taxonomic scope" value="Bacteria"/>
</dbReference>
<protein>
    <submittedName>
        <fullName evidence="2">Methyltransferase FkbM family protein</fullName>
    </submittedName>
</protein>
<dbReference type="Pfam" id="PF05050">
    <property type="entry name" value="Methyltransf_21"/>
    <property type="match status" value="1"/>
</dbReference>
<dbReference type="PANTHER" id="PTHR34203">
    <property type="entry name" value="METHYLTRANSFERASE, FKBM FAMILY PROTEIN"/>
    <property type="match status" value="1"/>
</dbReference>
<dbReference type="STRING" id="314265.R2601_15000"/>
<keyword evidence="2" id="KW-0489">Methyltransferase</keyword>
<dbReference type="PANTHER" id="PTHR34203:SF15">
    <property type="entry name" value="SLL1173 PROTEIN"/>
    <property type="match status" value="1"/>
</dbReference>
<reference evidence="2 3" key="1">
    <citation type="journal article" date="2010" name="J. Bacteriol.">
        <title>Genome sequences of Pelagibaca bermudensis HTCC2601T and Maritimibacter alkaliphilus HTCC2654T, the type strains of two marine Roseobacter genera.</title>
        <authorList>
            <person name="Thrash J.C."/>
            <person name="Cho J.C."/>
            <person name="Ferriera S."/>
            <person name="Johnson J."/>
            <person name="Vergin K.L."/>
            <person name="Giovannoni S.J."/>
        </authorList>
    </citation>
    <scope>NUCLEOTIDE SEQUENCE [LARGE SCALE GENOMIC DNA]</scope>
    <source>
        <strain evidence="3">DSM 26914 / JCM 13377 / KCTC 12554 / HTCC2601</strain>
    </source>
</reference>
<comment type="caution">
    <text evidence="2">The sequence shown here is derived from an EMBL/GenBank/DDBJ whole genome shotgun (WGS) entry which is preliminary data.</text>
</comment>
<dbReference type="RefSeq" id="WP_007795803.1">
    <property type="nucleotide sequence ID" value="NZ_DS022276.1"/>
</dbReference>
<sequence>MDEAGGVYPSNEYGRYCVPEGLEDRPAARAVIAGRAYEPDTLRFMRQHAGDGDIIHAGTFFGDFLPALSTGLAEGRKLWAFEPNPGNFAAARKTVALNGLANVELTNAALSNRDGAVLFRTRDAEGRSLGGLSHFVEEPGDGIESVSAVMLDYTVPLTRKVSILQLDVEGHEKQALRGAWHIVHRSKPILVLEYFRQEAWIRRTFRGLGYAHRGKLHSNHVYSCDPLEV</sequence>
<gene>
    <name evidence="2" type="ORF">R2601_15000</name>
</gene>
<dbReference type="InterPro" id="IPR052514">
    <property type="entry name" value="SAM-dependent_MTase"/>
</dbReference>
<keyword evidence="2" id="KW-0808">Transferase</keyword>
<evidence type="ECO:0000313" key="3">
    <source>
        <dbReference type="Proteomes" id="UP000006230"/>
    </source>
</evidence>
<dbReference type="SUPFAM" id="SSF53335">
    <property type="entry name" value="S-adenosyl-L-methionine-dependent methyltransferases"/>
    <property type="match status" value="1"/>
</dbReference>
<dbReference type="AlphaFoldDB" id="Q0FV42"/>
<dbReference type="GO" id="GO:0032259">
    <property type="term" value="P:methylation"/>
    <property type="evidence" value="ECO:0007669"/>
    <property type="project" value="UniProtKB-KW"/>
</dbReference>
<dbReference type="HOGENOM" id="CLU_089267_0_0_5"/>
<name>Q0FV42_SALBH</name>
<proteinExistence type="predicted"/>
<dbReference type="EMBL" id="AATQ01000002">
    <property type="protein sequence ID" value="EAU48284.1"/>
    <property type="molecule type" value="Genomic_DNA"/>
</dbReference>